<organism evidence="1 2">
    <name type="scientific">Pedobacter yulinensis</name>
    <dbReference type="NCBI Taxonomy" id="2126353"/>
    <lineage>
        <taxon>Bacteria</taxon>
        <taxon>Pseudomonadati</taxon>
        <taxon>Bacteroidota</taxon>
        <taxon>Sphingobacteriia</taxon>
        <taxon>Sphingobacteriales</taxon>
        <taxon>Sphingobacteriaceae</taxon>
        <taxon>Pedobacter</taxon>
    </lineage>
</organism>
<evidence type="ECO:0000313" key="1">
    <source>
        <dbReference type="EMBL" id="PST82389.1"/>
    </source>
</evidence>
<name>A0A2T3HIX8_9SPHI</name>
<dbReference type="Proteomes" id="UP000240912">
    <property type="component" value="Unassembled WGS sequence"/>
</dbReference>
<dbReference type="AlphaFoldDB" id="A0A2T3HIX8"/>
<accession>A0A2T3HIX8</accession>
<dbReference type="OrthoDB" id="794403at2"/>
<gene>
    <name evidence="1" type="ORF">C7T94_16570</name>
</gene>
<evidence type="ECO:0000313" key="2">
    <source>
        <dbReference type="Proteomes" id="UP000240912"/>
    </source>
</evidence>
<keyword evidence="2" id="KW-1185">Reference proteome</keyword>
<evidence type="ECO:0008006" key="3">
    <source>
        <dbReference type="Google" id="ProtNLM"/>
    </source>
</evidence>
<comment type="caution">
    <text evidence="1">The sequence shown here is derived from an EMBL/GenBank/DDBJ whole genome shotgun (WGS) entry which is preliminary data.</text>
</comment>
<dbReference type="PROSITE" id="PS51257">
    <property type="entry name" value="PROKAR_LIPOPROTEIN"/>
    <property type="match status" value="1"/>
</dbReference>
<dbReference type="EMBL" id="PYLS01000006">
    <property type="protein sequence ID" value="PST82389.1"/>
    <property type="molecule type" value="Genomic_DNA"/>
</dbReference>
<dbReference type="RefSeq" id="WP_107216664.1">
    <property type="nucleotide sequence ID" value="NZ_KZ686270.1"/>
</dbReference>
<reference evidence="1 2" key="1">
    <citation type="submission" date="2018-03" db="EMBL/GenBank/DDBJ databases">
        <authorList>
            <person name="Keele B.F."/>
        </authorList>
    </citation>
    <scope>NUCLEOTIDE SEQUENCE [LARGE SCALE GENOMIC DNA]</scope>
    <source>
        <strain evidence="1 2">YL28-9</strain>
    </source>
</reference>
<sequence length="160" mass="17422">MKKVLLAAACALGVAVGCNNDRKPTSNTELADSSTAKSDSPIEEAKCYTYIKGKDTAQVHLITKDQAVTGHMLVSFFEKDRNSGALTGRIVGDTIIADYKFMSEGVESVRQVAFLKQGGKLVEGYAEITEQDGKMVFKNTHDLKFDSKFPLTETECPTSM</sequence>
<proteinExistence type="predicted"/>
<protein>
    <recommendedName>
        <fullName evidence="3">Lipoprotein</fullName>
    </recommendedName>
</protein>